<dbReference type="AlphaFoldDB" id="A0A3N5A8M5"/>
<gene>
    <name evidence="1" type="ORF">EDD75_2240</name>
</gene>
<proteinExistence type="predicted"/>
<sequence length="79" mass="8757">MSAKITVSLPEPLLAVLDRVARRLSTTRSGAVAELLRRAEREELERELEEGYAAWAESNKADAEFFLPAQAEVVLRDGS</sequence>
<evidence type="ECO:0000313" key="2">
    <source>
        <dbReference type="Proteomes" id="UP000282654"/>
    </source>
</evidence>
<dbReference type="Gene3D" id="1.10.1220.10">
    <property type="entry name" value="Met repressor-like"/>
    <property type="match status" value="1"/>
</dbReference>
<dbReference type="SUPFAM" id="SSF47598">
    <property type="entry name" value="Ribbon-helix-helix"/>
    <property type="match status" value="1"/>
</dbReference>
<accession>A0A3N5A8M5</accession>
<keyword evidence="2" id="KW-1185">Reference proteome</keyword>
<dbReference type="InterPro" id="IPR013321">
    <property type="entry name" value="Arc_rbn_hlx_hlx"/>
</dbReference>
<protein>
    <submittedName>
        <fullName evidence="1">CopG family transcriptional regulator/antitoxin EndoAI</fullName>
    </submittedName>
</protein>
<dbReference type="InterPro" id="IPR010985">
    <property type="entry name" value="Ribbon_hlx_hlx"/>
</dbReference>
<dbReference type="Proteomes" id="UP000282654">
    <property type="component" value="Unassembled WGS sequence"/>
</dbReference>
<dbReference type="EMBL" id="RKRE01000004">
    <property type="protein sequence ID" value="RPF42019.1"/>
    <property type="molecule type" value="Genomic_DNA"/>
</dbReference>
<reference evidence="1 2" key="1">
    <citation type="submission" date="2018-11" db="EMBL/GenBank/DDBJ databases">
        <title>Genomic Encyclopedia of Type Strains, Phase IV (KMG-IV): sequencing the most valuable type-strain genomes for metagenomic binning, comparative biology and taxonomic classification.</title>
        <authorList>
            <person name="Goeker M."/>
        </authorList>
    </citation>
    <scope>NUCLEOTIDE SEQUENCE [LARGE SCALE GENOMIC DNA]</scope>
    <source>
        <strain evidence="1 2">DSM 102936</strain>
    </source>
</reference>
<dbReference type="RefSeq" id="WP_245963175.1">
    <property type="nucleotide sequence ID" value="NZ_RKRE01000004.1"/>
</dbReference>
<organism evidence="1 2">
    <name type="scientific">Thermodesulfitimonas autotrophica</name>
    <dbReference type="NCBI Taxonomy" id="1894989"/>
    <lineage>
        <taxon>Bacteria</taxon>
        <taxon>Bacillati</taxon>
        <taxon>Bacillota</taxon>
        <taxon>Clostridia</taxon>
        <taxon>Thermoanaerobacterales</taxon>
        <taxon>Thermoanaerobacteraceae</taxon>
        <taxon>Thermodesulfitimonas</taxon>
    </lineage>
</organism>
<dbReference type="GO" id="GO:0006355">
    <property type="term" value="P:regulation of DNA-templated transcription"/>
    <property type="evidence" value="ECO:0007669"/>
    <property type="project" value="InterPro"/>
</dbReference>
<evidence type="ECO:0000313" key="1">
    <source>
        <dbReference type="EMBL" id="RPF42019.1"/>
    </source>
</evidence>
<comment type="caution">
    <text evidence="1">The sequence shown here is derived from an EMBL/GenBank/DDBJ whole genome shotgun (WGS) entry which is preliminary data.</text>
</comment>
<name>A0A3N5A8M5_9THEO</name>